<evidence type="ECO:0000256" key="1">
    <source>
        <dbReference type="SAM" id="Phobius"/>
    </source>
</evidence>
<evidence type="ECO:0000313" key="2">
    <source>
        <dbReference type="EMBL" id="KAK3263684.1"/>
    </source>
</evidence>
<protein>
    <submittedName>
        <fullName evidence="2">Uncharacterized protein</fullName>
    </submittedName>
</protein>
<dbReference type="AlphaFoldDB" id="A0AAE0FPN8"/>
<dbReference type="EMBL" id="LGRX02015160">
    <property type="protein sequence ID" value="KAK3263684.1"/>
    <property type="molecule type" value="Genomic_DNA"/>
</dbReference>
<evidence type="ECO:0000313" key="3">
    <source>
        <dbReference type="Proteomes" id="UP001190700"/>
    </source>
</evidence>
<feature type="non-terminal residue" evidence="2">
    <location>
        <position position="160"/>
    </location>
</feature>
<keyword evidence="1" id="KW-1133">Transmembrane helix</keyword>
<keyword evidence="1" id="KW-0812">Transmembrane</keyword>
<reference evidence="2 3" key="1">
    <citation type="journal article" date="2015" name="Genome Biol. Evol.">
        <title>Comparative Genomics of a Bacterivorous Green Alga Reveals Evolutionary Causalities and Consequences of Phago-Mixotrophic Mode of Nutrition.</title>
        <authorList>
            <person name="Burns J.A."/>
            <person name="Paasch A."/>
            <person name="Narechania A."/>
            <person name="Kim E."/>
        </authorList>
    </citation>
    <scope>NUCLEOTIDE SEQUENCE [LARGE SCALE GENOMIC DNA]</scope>
    <source>
        <strain evidence="2 3">PLY_AMNH</strain>
    </source>
</reference>
<feature type="transmembrane region" description="Helical" evidence="1">
    <location>
        <begin position="96"/>
        <end position="117"/>
    </location>
</feature>
<sequence length="160" mass="16558">MFLGGQLEVVVEVGIAVEGGEGGGGKGGGGGRWRWGRRWRWERVAVGMAVEEVERVAVGVGGGGVNVSIMNQQVVWAMGAGDGRGPIGGLVMVEEVMVAGVMVVVGTVAVGTVAVVMEEAVDSAREMEAVAVELAEPADAEGWEEKEAMHPSQMVEVVLE</sequence>
<keyword evidence="1" id="KW-0472">Membrane</keyword>
<name>A0AAE0FPN8_9CHLO</name>
<accession>A0AAE0FPN8</accession>
<keyword evidence="3" id="KW-1185">Reference proteome</keyword>
<comment type="caution">
    <text evidence="2">The sequence shown here is derived from an EMBL/GenBank/DDBJ whole genome shotgun (WGS) entry which is preliminary data.</text>
</comment>
<organism evidence="2 3">
    <name type="scientific">Cymbomonas tetramitiformis</name>
    <dbReference type="NCBI Taxonomy" id="36881"/>
    <lineage>
        <taxon>Eukaryota</taxon>
        <taxon>Viridiplantae</taxon>
        <taxon>Chlorophyta</taxon>
        <taxon>Pyramimonadophyceae</taxon>
        <taxon>Pyramimonadales</taxon>
        <taxon>Pyramimonadaceae</taxon>
        <taxon>Cymbomonas</taxon>
    </lineage>
</organism>
<proteinExistence type="predicted"/>
<gene>
    <name evidence="2" type="ORF">CYMTET_27529</name>
</gene>
<dbReference type="Proteomes" id="UP001190700">
    <property type="component" value="Unassembled WGS sequence"/>
</dbReference>